<accession>A0A2S7L0Y4</accession>
<reference evidence="1 2" key="1">
    <citation type="submission" date="2016-11" db="EMBL/GenBank/DDBJ databases">
        <title>Trade-off between light-utilization and light-protection in marine flavobacteria.</title>
        <authorList>
            <person name="Kumagai Y."/>
        </authorList>
    </citation>
    <scope>NUCLEOTIDE SEQUENCE [LARGE SCALE GENOMIC DNA]</scope>
    <source>
        <strain evidence="1 2">ATCC 700397</strain>
    </source>
</reference>
<dbReference type="OrthoDB" id="1362002at2"/>
<protein>
    <recommendedName>
        <fullName evidence="3">DUF3024 domain-containing protein</fullName>
    </recommendedName>
</protein>
<dbReference type="AlphaFoldDB" id="A0A2S7L0Y4"/>
<dbReference type="EMBL" id="MQUA01000013">
    <property type="protein sequence ID" value="PQB08589.1"/>
    <property type="molecule type" value="Genomic_DNA"/>
</dbReference>
<keyword evidence="2" id="KW-1185">Reference proteome</keyword>
<comment type="caution">
    <text evidence="1">The sequence shown here is derived from an EMBL/GenBank/DDBJ whole genome shotgun (WGS) entry which is preliminary data.</text>
</comment>
<gene>
    <name evidence="1" type="ORF">BST83_03935</name>
</gene>
<evidence type="ECO:0008006" key="3">
    <source>
        <dbReference type="Google" id="ProtNLM"/>
    </source>
</evidence>
<proteinExistence type="predicted"/>
<name>A0A2S7L0Y4_9FLAO</name>
<organism evidence="1 2">
    <name type="scientific">Polaribacter filamentus</name>
    <dbReference type="NCBI Taxonomy" id="53483"/>
    <lineage>
        <taxon>Bacteria</taxon>
        <taxon>Pseudomonadati</taxon>
        <taxon>Bacteroidota</taxon>
        <taxon>Flavobacteriia</taxon>
        <taxon>Flavobacteriales</taxon>
        <taxon>Flavobacteriaceae</taxon>
    </lineage>
</organism>
<dbReference type="InterPro" id="IPR021388">
    <property type="entry name" value="DUF3024"/>
</dbReference>
<dbReference type="Proteomes" id="UP000239522">
    <property type="component" value="Unassembled WGS sequence"/>
</dbReference>
<dbReference type="Pfam" id="PF11225">
    <property type="entry name" value="DUF3024"/>
    <property type="match status" value="1"/>
</dbReference>
<dbReference type="RefSeq" id="WP_104810778.1">
    <property type="nucleotide sequence ID" value="NZ_MQUA01000013.1"/>
</dbReference>
<evidence type="ECO:0000313" key="2">
    <source>
        <dbReference type="Proteomes" id="UP000239522"/>
    </source>
</evidence>
<evidence type="ECO:0000313" key="1">
    <source>
        <dbReference type="EMBL" id="PQB08589.1"/>
    </source>
</evidence>
<sequence>MKNTTIDINESTIKKYVESLRPENLEVRKQVDIGYSFDGKVVILFEIRPEWDNPKKMQQIDFAKIRHYKSKKKWNLFWMRASGKWEIYEPFPESTHLGEIIEIIKKDKHGCFYG</sequence>